<dbReference type="PANTHER" id="PTHR43581">
    <property type="entry name" value="ATP/GTP PHOSPHATASE"/>
    <property type="match status" value="1"/>
</dbReference>
<name>A0ABX1ZLH6_9BACL</name>
<evidence type="ECO:0000313" key="2">
    <source>
        <dbReference type="EMBL" id="NOU99792.1"/>
    </source>
</evidence>
<dbReference type="EMBL" id="WHNZ01000015">
    <property type="protein sequence ID" value="NOU99792.1"/>
    <property type="molecule type" value="Genomic_DNA"/>
</dbReference>
<dbReference type="InterPro" id="IPR027417">
    <property type="entry name" value="P-loop_NTPase"/>
</dbReference>
<protein>
    <submittedName>
        <fullName evidence="2">AAA family ATPase</fullName>
    </submittedName>
</protein>
<dbReference type="Pfam" id="PF13304">
    <property type="entry name" value="AAA_21"/>
    <property type="match status" value="1"/>
</dbReference>
<proteinExistence type="predicted"/>
<dbReference type="Proteomes" id="UP000618579">
    <property type="component" value="Unassembled WGS sequence"/>
</dbReference>
<organism evidence="2 3">
    <name type="scientific">Paenibacillus planticolens</name>
    <dbReference type="NCBI Taxonomy" id="2654976"/>
    <lineage>
        <taxon>Bacteria</taxon>
        <taxon>Bacillati</taxon>
        <taxon>Bacillota</taxon>
        <taxon>Bacilli</taxon>
        <taxon>Bacillales</taxon>
        <taxon>Paenibacillaceae</taxon>
        <taxon>Paenibacillus</taxon>
    </lineage>
</organism>
<keyword evidence="3" id="KW-1185">Reference proteome</keyword>
<evidence type="ECO:0000259" key="1">
    <source>
        <dbReference type="SMART" id="SM00382"/>
    </source>
</evidence>
<gene>
    <name evidence="2" type="ORF">GC097_07175</name>
</gene>
<dbReference type="InterPro" id="IPR051396">
    <property type="entry name" value="Bact_Antivir_Def_Nuclease"/>
</dbReference>
<reference evidence="2 3" key="1">
    <citation type="submission" date="2019-10" db="EMBL/GenBank/DDBJ databases">
        <title>Description of Paenibacillus pedi sp. nov.</title>
        <authorList>
            <person name="Carlier A."/>
            <person name="Qi S."/>
        </authorList>
    </citation>
    <scope>NUCLEOTIDE SEQUENCE [LARGE SCALE GENOMIC DNA]</scope>
    <source>
        <strain evidence="2 3">LMG 31457</strain>
    </source>
</reference>
<comment type="caution">
    <text evidence="2">The sequence shown here is derived from an EMBL/GenBank/DDBJ whole genome shotgun (WGS) entry which is preliminary data.</text>
</comment>
<dbReference type="InterPro" id="IPR003593">
    <property type="entry name" value="AAA+_ATPase"/>
</dbReference>
<sequence length="398" mass="46167">MDIGALTLLKIKKLYIENINNLERIEINFNDGFNIICGQNGVGKTTVLNCVLASFNRKKLGLLNVNAKESHGFWETKFYRNDALDSRVHYIHKEDEINHSRSIKGDKLINSNYIISFSVNNRNMSTQYYGVNPLKHWLYKNYYLSDLNYSKENNFSLVKDCFSMIDRTVSFYKMEEYIDERKSIRNSYSLHNDRYVELYVATTNGIIKIDQMSSGYQSVLLILLSLVKKIESLDRFGVSVHNFEGILLIDEIDLYLHPEWQKKLMQIIRWLIPNAQIITTTHSPHIIQAAKPREIISLGIDGKDQVFIRDLPDSSEYGYQGWTIEEILTDVMGLQETRSDEYKIAIREFDRAMDDENANAAAYSYRKLESMLNPNNSSLKLLRLQMASLGGFNNDKIK</sequence>
<dbReference type="Gene3D" id="3.40.50.300">
    <property type="entry name" value="P-loop containing nucleotide triphosphate hydrolases"/>
    <property type="match status" value="1"/>
</dbReference>
<dbReference type="SMART" id="SM00382">
    <property type="entry name" value="AAA"/>
    <property type="match status" value="1"/>
</dbReference>
<dbReference type="InterPro" id="IPR003959">
    <property type="entry name" value="ATPase_AAA_core"/>
</dbReference>
<evidence type="ECO:0000313" key="3">
    <source>
        <dbReference type="Proteomes" id="UP000618579"/>
    </source>
</evidence>
<dbReference type="SUPFAM" id="SSF52540">
    <property type="entry name" value="P-loop containing nucleoside triphosphate hydrolases"/>
    <property type="match status" value="1"/>
</dbReference>
<accession>A0ABX1ZLH6</accession>
<feature type="domain" description="AAA+ ATPase" evidence="1">
    <location>
        <begin position="30"/>
        <end position="301"/>
    </location>
</feature>
<dbReference type="PANTHER" id="PTHR43581:SF2">
    <property type="entry name" value="EXCINUCLEASE ATPASE SUBUNIT"/>
    <property type="match status" value="1"/>
</dbReference>